<evidence type="ECO:0000313" key="2">
    <source>
        <dbReference type="EMBL" id="KAG5926676.1"/>
    </source>
</evidence>
<keyword evidence="3" id="KW-1185">Reference proteome</keyword>
<proteinExistence type="predicted"/>
<name>A0A8K0J7U7_9HYPO</name>
<dbReference type="EMBL" id="SRPY01000245">
    <property type="protein sequence ID" value="KAG5926676.1"/>
    <property type="molecule type" value="Genomic_DNA"/>
</dbReference>
<protein>
    <submittedName>
        <fullName evidence="2">Uncharacterized protein</fullName>
    </submittedName>
</protein>
<gene>
    <name evidence="2" type="ORF">E4U42_003048</name>
</gene>
<reference evidence="2" key="1">
    <citation type="journal article" date="2020" name="bioRxiv">
        <title>Whole genome comparisons of ergot fungi reveals the divergence and evolution of species within the genus Claviceps are the result of varying mechanisms driving genome evolution and host range expansion.</title>
        <authorList>
            <person name="Wyka S.A."/>
            <person name="Mondo S.J."/>
            <person name="Liu M."/>
            <person name="Dettman J."/>
            <person name="Nalam V."/>
            <person name="Broders K.D."/>
        </authorList>
    </citation>
    <scope>NUCLEOTIDE SEQUENCE</scope>
    <source>
        <strain evidence="2">CCC 489</strain>
    </source>
</reference>
<accession>A0A8K0J7U7</accession>
<dbReference type="Proteomes" id="UP000811619">
    <property type="component" value="Unassembled WGS sequence"/>
</dbReference>
<dbReference type="OrthoDB" id="25896at2759"/>
<comment type="caution">
    <text evidence="2">The sequence shown here is derived from an EMBL/GenBank/DDBJ whole genome shotgun (WGS) entry which is preliminary data.</text>
</comment>
<organism evidence="2 3">
    <name type="scientific">Claviceps africana</name>
    <dbReference type="NCBI Taxonomy" id="83212"/>
    <lineage>
        <taxon>Eukaryota</taxon>
        <taxon>Fungi</taxon>
        <taxon>Dikarya</taxon>
        <taxon>Ascomycota</taxon>
        <taxon>Pezizomycotina</taxon>
        <taxon>Sordariomycetes</taxon>
        <taxon>Hypocreomycetidae</taxon>
        <taxon>Hypocreales</taxon>
        <taxon>Clavicipitaceae</taxon>
        <taxon>Claviceps</taxon>
    </lineage>
</organism>
<sequence length="201" mass="21872">MSVHTRIDSWRHSIPSRLEREDPFANDGFEARCSTRFTCREDDDGPDPPTQTSRLSSLRSRIASLRKRPRDAPSDEALSVRSQRYPAASPTSSPRPDGPPACSASGSGSGPRLSGKQGGSALFGKAIFGRKRARSPTPPPPVLVQGPVRLKFLFVGDHGSGQTALLYRTAFGYFPDTTAIVKTAYETYTLDKPKLPAQIEL</sequence>
<feature type="compositionally biased region" description="Low complexity" evidence="1">
    <location>
        <begin position="53"/>
        <end position="63"/>
    </location>
</feature>
<feature type="region of interest" description="Disordered" evidence="1">
    <location>
        <begin position="37"/>
        <end position="118"/>
    </location>
</feature>
<dbReference type="AlphaFoldDB" id="A0A8K0J7U7"/>
<evidence type="ECO:0000256" key="1">
    <source>
        <dbReference type="SAM" id="MobiDB-lite"/>
    </source>
</evidence>
<evidence type="ECO:0000313" key="3">
    <source>
        <dbReference type="Proteomes" id="UP000811619"/>
    </source>
</evidence>